<dbReference type="RefSeq" id="XP_044662607.1">
    <property type="nucleotide sequence ID" value="XM_044806672.1"/>
</dbReference>
<feature type="transmembrane region" description="Helical" evidence="10">
    <location>
        <begin position="350"/>
        <end position="371"/>
    </location>
</feature>
<dbReference type="Proteomes" id="UP000825890">
    <property type="component" value="Unassembled WGS sequence"/>
</dbReference>
<proteinExistence type="inferred from homology"/>
<evidence type="ECO:0000256" key="10">
    <source>
        <dbReference type="SAM" id="Phobius"/>
    </source>
</evidence>
<feature type="transmembrane region" description="Helical" evidence="10">
    <location>
        <begin position="443"/>
        <end position="463"/>
    </location>
</feature>
<dbReference type="GeneID" id="68296768"/>
<keyword evidence="4 10" id="KW-0472">Membrane</keyword>
<dbReference type="SUPFAM" id="SSF103473">
    <property type="entry name" value="MFS general substrate transporter"/>
    <property type="match status" value="1"/>
</dbReference>
<dbReference type="PANTHER" id="PTHR23502:SF38">
    <property type="entry name" value="POLYAMINE TRANSPORTER 4"/>
    <property type="match status" value="1"/>
</dbReference>
<protein>
    <recommendedName>
        <fullName evidence="7">Cercosporin MFS transporter CTB4</fullName>
    </recommendedName>
    <alternativeName>
        <fullName evidence="8">Cercosporin toxin biosynthesis cluster protein 4</fullName>
    </alternativeName>
</protein>
<feature type="region of interest" description="Disordered" evidence="9">
    <location>
        <begin position="1"/>
        <end position="25"/>
    </location>
</feature>
<dbReference type="PANTHER" id="PTHR23502">
    <property type="entry name" value="MAJOR FACILITATOR SUPERFAMILY"/>
    <property type="match status" value="1"/>
</dbReference>
<feature type="transmembrane region" description="Helical" evidence="10">
    <location>
        <begin position="193"/>
        <end position="212"/>
    </location>
</feature>
<dbReference type="GO" id="GO:0015606">
    <property type="term" value="F:spermidine transmembrane transporter activity"/>
    <property type="evidence" value="ECO:0007669"/>
    <property type="project" value="TreeGrafter"/>
</dbReference>
<feature type="transmembrane region" description="Helical" evidence="10">
    <location>
        <begin position="265"/>
        <end position="292"/>
    </location>
</feature>
<keyword evidence="2 10" id="KW-0812">Transmembrane</keyword>
<evidence type="ECO:0000256" key="6">
    <source>
        <dbReference type="ARBA" id="ARBA00053977"/>
    </source>
</evidence>
<dbReference type="GO" id="GO:0005886">
    <property type="term" value="C:plasma membrane"/>
    <property type="evidence" value="ECO:0007669"/>
    <property type="project" value="TreeGrafter"/>
</dbReference>
<evidence type="ECO:0000256" key="3">
    <source>
        <dbReference type="ARBA" id="ARBA00022989"/>
    </source>
</evidence>
<dbReference type="InterPro" id="IPR020846">
    <property type="entry name" value="MFS_dom"/>
</dbReference>
<dbReference type="OrthoDB" id="3936150at2759"/>
<dbReference type="InterPro" id="IPR036259">
    <property type="entry name" value="MFS_trans_sf"/>
</dbReference>
<dbReference type="EMBL" id="BOLY01000007">
    <property type="protein sequence ID" value="GIZ48120.1"/>
    <property type="molecule type" value="Genomic_DNA"/>
</dbReference>
<evidence type="ECO:0000259" key="11">
    <source>
        <dbReference type="PROSITE" id="PS50850"/>
    </source>
</evidence>
<evidence type="ECO:0000256" key="4">
    <source>
        <dbReference type="ARBA" id="ARBA00023136"/>
    </source>
</evidence>
<feature type="domain" description="Major facilitator superfamily (MFS) profile" evidence="11">
    <location>
        <begin position="39"/>
        <end position="470"/>
    </location>
</feature>
<dbReference type="Gene3D" id="1.20.1250.20">
    <property type="entry name" value="MFS general substrate transporter like domains"/>
    <property type="match status" value="1"/>
</dbReference>
<sequence>MGSDWDAEKATPPKSAKDWDGPQDEANPQNWSLTKRLYHSLIPTSIAFLCPFGSSVYTPGHMEVMSDFAVNREVALLPFVFYLLGLSFGPVLAAPLSETYGRKLVYLSALPISAAFTLGAGFSEGIASLIVCRFFAGLFSSPGLSIGTGTLSDIWPPEKRAVPMAMFISMVQVGPALGPLIGGYVTIEMSWRWTQWVILFGMAFVLGLTLGMKETYKAVILSRRAKALGIEGPDLPQANKTRIETIKFFATKTIVRPLHMLCTEVIVTLFDLYVAFNFGLLNAFFAAFSWVFQNVYGFGLGSTGLTYLGQLVGTIVGLCIMLYISVVKWPRDLEALKREGGSKLPPEHRLLIAKIGAPLLPASLFFFGWTARPSVHWIAPVIAEGLFGCGNLLIFTTASLYLTDCYGAKYGASAWSSNTFLRYLFAFIFPLFAVQMYEGLGTGWATSLLGFCSLALVPIPFAFDRYGAKLRSNTAYPSGE</sequence>
<dbReference type="CDD" id="cd17323">
    <property type="entry name" value="MFS_Tpo1_MDR_like"/>
    <property type="match status" value="1"/>
</dbReference>
<evidence type="ECO:0000313" key="12">
    <source>
        <dbReference type="EMBL" id="GIZ48120.1"/>
    </source>
</evidence>
<accession>A0A9P3FL63</accession>
<feature type="transmembrane region" description="Helical" evidence="10">
    <location>
        <begin position="167"/>
        <end position="187"/>
    </location>
</feature>
<comment type="similarity">
    <text evidence="5">Belongs to the major facilitator superfamily. CAR1 family.</text>
</comment>
<evidence type="ECO:0000256" key="9">
    <source>
        <dbReference type="SAM" id="MobiDB-lite"/>
    </source>
</evidence>
<dbReference type="FunFam" id="1.20.1250.20:FF:000011">
    <property type="entry name" value="MFS multidrug transporter, putative"/>
    <property type="match status" value="1"/>
</dbReference>
<evidence type="ECO:0000256" key="7">
    <source>
        <dbReference type="ARBA" id="ARBA00069139"/>
    </source>
</evidence>
<evidence type="ECO:0000256" key="2">
    <source>
        <dbReference type="ARBA" id="ARBA00022692"/>
    </source>
</evidence>
<evidence type="ECO:0000256" key="1">
    <source>
        <dbReference type="ARBA" id="ARBA00004141"/>
    </source>
</evidence>
<dbReference type="InterPro" id="IPR011701">
    <property type="entry name" value="MFS"/>
</dbReference>
<feature type="transmembrane region" description="Helical" evidence="10">
    <location>
        <begin position="377"/>
        <end position="400"/>
    </location>
</feature>
<gene>
    <name evidence="12" type="ORF">CKM354_001119300</name>
</gene>
<evidence type="ECO:0000256" key="5">
    <source>
        <dbReference type="ARBA" id="ARBA00038347"/>
    </source>
</evidence>
<dbReference type="Pfam" id="PF07690">
    <property type="entry name" value="MFS_1"/>
    <property type="match status" value="1"/>
</dbReference>
<feature type="transmembrane region" description="Helical" evidence="10">
    <location>
        <begin position="74"/>
        <end position="92"/>
    </location>
</feature>
<dbReference type="AlphaFoldDB" id="A0A9P3FL63"/>
<keyword evidence="3 10" id="KW-1133">Transmembrane helix</keyword>
<comment type="caution">
    <text evidence="12">The sequence shown here is derived from an EMBL/GenBank/DDBJ whole genome shotgun (WGS) entry which is preliminary data.</text>
</comment>
<feature type="transmembrane region" description="Helical" evidence="10">
    <location>
        <begin position="134"/>
        <end position="155"/>
    </location>
</feature>
<feature type="transmembrane region" description="Helical" evidence="10">
    <location>
        <begin position="37"/>
        <end position="54"/>
    </location>
</feature>
<reference evidence="12 13" key="1">
    <citation type="submission" date="2021-01" db="EMBL/GenBank/DDBJ databases">
        <title>Cercospora kikuchii MAFF 305040 whole genome shotgun sequence.</title>
        <authorList>
            <person name="Kashiwa T."/>
            <person name="Suzuki T."/>
        </authorList>
    </citation>
    <scope>NUCLEOTIDE SEQUENCE [LARGE SCALE GENOMIC DNA]</scope>
    <source>
        <strain evidence="12 13">MAFF 305040</strain>
    </source>
</reference>
<keyword evidence="13" id="KW-1185">Reference proteome</keyword>
<name>A0A9P3FL63_9PEZI</name>
<feature type="transmembrane region" description="Helical" evidence="10">
    <location>
        <begin position="420"/>
        <end position="437"/>
    </location>
</feature>
<feature type="compositionally biased region" description="Basic and acidic residues" evidence="9">
    <location>
        <begin position="1"/>
        <end position="20"/>
    </location>
</feature>
<feature type="transmembrane region" description="Helical" evidence="10">
    <location>
        <begin position="304"/>
        <end position="329"/>
    </location>
</feature>
<evidence type="ECO:0000256" key="8">
    <source>
        <dbReference type="ARBA" id="ARBA00077167"/>
    </source>
</evidence>
<dbReference type="PROSITE" id="PS50850">
    <property type="entry name" value="MFS"/>
    <property type="match status" value="1"/>
</dbReference>
<feature type="transmembrane region" description="Helical" evidence="10">
    <location>
        <begin position="104"/>
        <end position="122"/>
    </location>
</feature>
<organism evidence="12 13">
    <name type="scientific">Cercospora kikuchii</name>
    <dbReference type="NCBI Taxonomy" id="84275"/>
    <lineage>
        <taxon>Eukaryota</taxon>
        <taxon>Fungi</taxon>
        <taxon>Dikarya</taxon>
        <taxon>Ascomycota</taxon>
        <taxon>Pezizomycotina</taxon>
        <taxon>Dothideomycetes</taxon>
        <taxon>Dothideomycetidae</taxon>
        <taxon>Mycosphaerellales</taxon>
        <taxon>Mycosphaerellaceae</taxon>
        <taxon>Cercospora</taxon>
    </lineage>
</organism>
<evidence type="ECO:0000313" key="13">
    <source>
        <dbReference type="Proteomes" id="UP000825890"/>
    </source>
</evidence>
<comment type="subcellular location">
    <subcellularLocation>
        <location evidence="1">Membrane</location>
        <topology evidence="1">Multi-pass membrane protein</topology>
    </subcellularLocation>
</comment>
<dbReference type="GO" id="GO:0000297">
    <property type="term" value="F:spermine transmembrane transporter activity"/>
    <property type="evidence" value="ECO:0007669"/>
    <property type="project" value="TreeGrafter"/>
</dbReference>
<comment type="function">
    <text evidence="6">MFS transporter; part of the gene cluster that mediates the biosynthesis of cercosporin, a light-activated, non-host-selective toxin. The perylenequinone chromophore of cercosporin absorbs light energy to attain an electronically-activated triplet state and produces active oxygen species such as the hydroxyl radical, superoxide, hydrogen peroxide or singlet oxygen upon reaction with oxygen molecules. These reactive oxygen species cause damage to various cellular components including lipids, proteins and nucleic acids. Responsible for secretion and accumulation of cercosporin, but does not play any roles in self-protection against the toxicity of cercosporin.</text>
</comment>